<feature type="region of interest" description="Disordered" evidence="1">
    <location>
        <begin position="286"/>
        <end position="416"/>
    </location>
</feature>
<feature type="compositionally biased region" description="Low complexity" evidence="1">
    <location>
        <begin position="286"/>
        <end position="303"/>
    </location>
</feature>
<keyword evidence="3" id="KW-1185">Reference proteome</keyword>
<evidence type="ECO:0000313" key="3">
    <source>
        <dbReference type="Proteomes" id="UP000583127"/>
    </source>
</evidence>
<evidence type="ECO:0000256" key="1">
    <source>
        <dbReference type="SAM" id="MobiDB-lite"/>
    </source>
</evidence>
<dbReference type="Proteomes" id="UP000583127">
    <property type="component" value="Unassembled WGS sequence"/>
</dbReference>
<organism evidence="2 3">
    <name type="scientific">Paraburkholderia antibiotica</name>
    <dbReference type="NCBI Taxonomy" id="2728839"/>
    <lineage>
        <taxon>Bacteria</taxon>
        <taxon>Pseudomonadati</taxon>
        <taxon>Pseudomonadota</taxon>
        <taxon>Betaproteobacteria</taxon>
        <taxon>Burkholderiales</taxon>
        <taxon>Burkholderiaceae</taxon>
        <taxon>Paraburkholderia</taxon>
    </lineage>
</organism>
<accession>A0A7X9X3L0</accession>
<comment type="caution">
    <text evidence="2">The sequence shown here is derived from an EMBL/GenBank/DDBJ whole genome shotgun (WGS) entry which is preliminary data.</text>
</comment>
<reference evidence="2 3" key="1">
    <citation type="submission" date="2020-04" db="EMBL/GenBank/DDBJ databases">
        <title>Paraburkholderia sp. G-4-1-8 isolated from soil.</title>
        <authorList>
            <person name="Dahal R.H."/>
        </authorList>
    </citation>
    <scope>NUCLEOTIDE SEQUENCE [LARGE SCALE GENOMIC DNA]</scope>
    <source>
        <strain evidence="2 3">G-4-1-8</strain>
    </source>
</reference>
<feature type="compositionally biased region" description="Polar residues" evidence="1">
    <location>
        <begin position="305"/>
        <end position="314"/>
    </location>
</feature>
<name>A0A7X9X3L0_9BURK</name>
<feature type="region of interest" description="Disordered" evidence="1">
    <location>
        <begin position="237"/>
        <end position="260"/>
    </location>
</feature>
<feature type="compositionally biased region" description="Pro residues" evidence="1">
    <location>
        <begin position="319"/>
        <end position="338"/>
    </location>
</feature>
<dbReference type="EMBL" id="JABBFZ010000003">
    <property type="protein sequence ID" value="NML30808.1"/>
    <property type="molecule type" value="Genomic_DNA"/>
</dbReference>
<feature type="compositionally biased region" description="Polar residues" evidence="1">
    <location>
        <begin position="373"/>
        <end position="382"/>
    </location>
</feature>
<protein>
    <submittedName>
        <fullName evidence="2">Uncharacterized protein</fullName>
    </submittedName>
</protein>
<gene>
    <name evidence="2" type="ORF">HHL14_08170</name>
</gene>
<sequence>MPRDTTSDQPFIHQCAYCGVALPGRFSPCPACHELPLDGFDQTGRHGSRVSRSRALAAPRRPVESFESIESLGPYESVEPPHASAAFQRYGAAPVSSRIKLSRYDSIDETTFVPPGSRRLRRSVVLTATVLAAIGAMYAGFISHNDNETSGNAPAALAGAVSTPHVAPSLVAHRKPAAPTVVAQRPVSDSVNVAQQLPAAAVAQQPSTVAVAAQPPIVATRPKPSLAAVTQQPRAVVVAEQPHPSPSSVRPTPVTPPPTSMLVIAATPTVAPTTASIASQPRLAIATQAPSQSQTSATQRPTPINVAQQPQPSSVRPAPITPPTQTPTPMQLPAPHPAPVIATAPTATHTTAPAIASNGNTPATTVRRAPLASTDTQRTSPTRIDPPRATPLHASALQHPKIARVPLRQGNQPTPKPRIIAASTQTTARPASVDNHEAWRQHEDIGLPEHARVASAGFAHGCGNGGHAGCASPLDASNKESREAPHVATLAARDPEPRAVQQPAAEVAAVPPNDLRDLLRHH</sequence>
<feature type="compositionally biased region" description="Low complexity" evidence="1">
    <location>
        <begin position="499"/>
        <end position="512"/>
    </location>
</feature>
<feature type="compositionally biased region" description="Low complexity" evidence="1">
    <location>
        <begin position="339"/>
        <end position="356"/>
    </location>
</feature>
<proteinExistence type="predicted"/>
<evidence type="ECO:0000313" key="2">
    <source>
        <dbReference type="EMBL" id="NML30808.1"/>
    </source>
</evidence>
<dbReference type="AlphaFoldDB" id="A0A7X9X3L0"/>
<feature type="region of interest" description="Disordered" evidence="1">
    <location>
        <begin position="491"/>
        <end position="522"/>
    </location>
</feature>